<keyword evidence="2" id="KW-0963">Cytoplasm</keyword>
<evidence type="ECO:0000259" key="8">
    <source>
        <dbReference type="Pfam" id="PF10672"/>
    </source>
</evidence>
<evidence type="ECO:0000259" key="9">
    <source>
        <dbReference type="Pfam" id="PF17785"/>
    </source>
</evidence>
<dbReference type="Gene3D" id="3.30.750.80">
    <property type="entry name" value="RNA methyltransferase domain (HRMD) like"/>
    <property type="match status" value="1"/>
</dbReference>
<reference evidence="11" key="1">
    <citation type="submission" date="2023-08" db="EMBL/GenBank/DDBJ databases">
        <title>Rhodospirillaceae gen. nov., a novel taxon isolated from the Yangtze River Yuezi River estuary sludge.</title>
        <authorList>
            <person name="Ruan L."/>
        </authorList>
    </citation>
    <scope>NUCLEOTIDE SEQUENCE [LARGE SCALE GENOMIC DNA]</scope>
    <source>
        <strain evidence="11">R-7</strain>
    </source>
</reference>
<evidence type="ECO:0000256" key="5">
    <source>
        <dbReference type="ARBA" id="ARBA00022691"/>
    </source>
</evidence>
<dbReference type="CDD" id="cd21153">
    <property type="entry name" value="PUA_RlmI"/>
    <property type="match status" value="1"/>
</dbReference>
<evidence type="ECO:0000256" key="3">
    <source>
        <dbReference type="ARBA" id="ARBA00022603"/>
    </source>
</evidence>
<keyword evidence="4 10" id="KW-0808">Transferase</keyword>
<dbReference type="Gene3D" id="3.40.50.150">
    <property type="entry name" value="Vaccinia Virus protein VP39"/>
    <property type="match status" value="1"/>
</dbReference>
<sequence>MTDPTSYENRPKISMKPGADKRVHSGHPWAYSNEIEMNEAAKALPSGELVTLLRGDGRTLGAAIFNPHSLIAARVLSRDPSIEVNQRFFERRLQRALKLRERLVDVPYYRLIHAEADGLPGVVVDRFGDVVVCEVSSAGMDRLADALTAAIDAVLKPATILIRGEGNARQMEGLSPMSRFAKGGLEGPIELLENGARFLADPAGGQKTGWFYDQRDNRALTARFSKGGKFLDLYSYTGGFGIQAAVAGATEVLAIDRSEPALNLLKQAAVLNGVEARVTVQRGEAFEVLEQLIADKKRFDVVSADPPAFVKSRKDLNVGSKAYRKLARLAAQAVEPGGILFIASCSHNMPVADFATQVARGIHEGGRSAKQLYATGAAPDHPVHPFLPESAYLKALILQVE</sequence>
<evidence type="ECO:0000256" key="4">
    <source>
        <dbReference type="ARBA" id="ARBA00022679"/>
    </source>
</evidence>
<keyword evidence="11" id="KW-1185">Reference proteome</keyword>
<dbReference type="EMBL" id="JAUYVI010000007">
    <property type="protein sequence ID" value="MDQ7250696.1"/>
    <property type="molecule type" value="Genomic_DNA"/>
</dbReference>
<dbReference type="RefSeq" id="WP_379960324.1">
    <property type="nucleotide sequence ID" value="NZ_JAUYVI010000007.1"/>
</dbReference>
<dbReference type="InterPro" id="IPR036974">
    <property type="entry name" value="PUA_sf"/>
</dbReference>
<comment type="subcellular location">
    <subcellularLocation>
        <location evidence="1">Cytoplasm</location>
    </subcellularLocation>
</comment>
<evidence type="ECO:0000256" key="2">
    <source>
        <dbReference type="ARBA" id="ARBA00022490"/>
    </source>
</evidence>
<name>A0ABU0YSL6_9PROT</name>
<dbReference type="CDD" id="cd11572">
    <property type="entry name" value="RlmI_M_like"/>
    <property type="match status" value="1"/>
</dbReference>
<dbReference type="CDD" id="cd02440">
    <property type="entry name" value="AdoMet_MTases"/>
    <property type="match status" value="1"/>
</dbReference>
<dbReference type="SUPFAM" id="SSF53335">
    <property type="entry name" value="S-adenosyl-L-methionine-dependent methyltransferases"/>
    <property type="match status" value="1"/>
</dbReference>
<dbReference type="InterPro" id="IPR015947">
    <property type="entry name" value="PUA-like_sf"/>
</dbReference>
<dbReference type="GO" id="GO:0008168">
    <property type="term" value="F:methyltransferase activity"/>
    <property type="evidence" value="ECO:0007669"/>
    <property type="project" value="UniProtKB-KW"/>
</dbReference>
<feature type="region of interest" description="Disordered" evidence="7">
    <location>
        <begin position="1"/>
        <end position="25"/>
    </location>
</feature>
<dbReference type="EC" id="2.1.1.-" evidence="10"/>
<dbReference type="Proteomes" id="UP001230156">
    <property type="component" value="Unassembled WGS sequence"/>
</dbReference>
<organism evidence="10 11">
    <name type="scientific">Dongia sedimenti</name>
    <dbReference type="NCBI Taxonomy" id="3064282"/>
    <lineage>
        <taxon>Bacteria</taxon>
        <taxon>Pseudomonadati</taxon>
        <taxon>Pseudomonadota</taxon>
        <taxon>Alphaproteobacteria</taxon>
        <taxon>Rhodospirillales</taxon>
        <taxon>Dongiaceae</taxon>
        <taxon>Dongia</taxon>
    </lineage>
</organism>
<dbReference type="InterPro" id="IPR019614">
    <property type="entry name" value="SAM-dep_methyl-trfase"/>
</dbReference>
<accession>A0ABU0YSL6</accession>
<evidence type="ECO:0000256" key="1">
    <source>
        <dbReference type="ARBA" id="ARBA00004496"/>
    </source>
</evidence>
<feature type="domain" description="RlmI-like PUA" evidence="9">
    <location>
        <begin position="14"/>
        <end position="78"/>
    </location>
</feature>
<comment type="caution">
    <text evidence="10">The sequence shown here is derived from an EMBL/GenBank/DDBJ whole genome shotgun (WGS) entry which is preliminary data.</text>
</comment>
<proteinExistence type="inferred from homology"/>
<feature type="domain" description="S-adenosylmethionine-dependent methyltransferase" evidence="8">
    <location>
        <begin position="190"/>
        <end position="397"/>
    </location>
</feature>
<protein>
    <submittedName>
        <fullName evidence="10">Class I SAM-dependent rRNA methyltransferase</fullName>
        <ecNumber evidence="10">2.1.1.-</ecNumber>
    </submittedName>
</protein>
<dbReference type="Gene3D" id="2.30.130.10">
    <property type="entry name" value="PUA domain"/>
    <property type="match status" value="1"/>
</dbReference>
<dbReference type="GO" id="GO:0032259">
    <property type="term" value="P:methylation"/>
    <property type="evidence" value="ECO:0007669"/>
    <property type="project" value="UniProtKB-KW"/>
</dbReference>
<keyword evidence="3 10" id="KW-0489">Methyltransferase</keyword>
<dbReference type="InterPro" id="IPR029063">
    <property type="entry name" value="SAM-dependent_MTases_sf"/>
</dbReference>
<evidence type="ECO:0000256" key="7">
    <source>
        <dbReference type="SAM" id="MobiDB-lite"/>
    </source>
</evidence>
<dbReference type="Pfam" id="PF10672">
    <property type="entry name" value="Methyltrans_SAM"/>
    <property type="match status" value="1"/>
</dbReference>
<keyword evidence="5" id="KW-0949">S-adenosyl-L-methionine</keyword>
<dbReference type="InterPro" id="IPR041532">
    <property type="entry name" value="RlmI-like_PUA"/>
</dbReference>
<gene>
    <name evidence="10" type="ORF">Q8A70_23605</name>
</gene>
<dbReference type="Pfam" id="PF17785">
    <property type="entry name" value="PUA_3"/>
    <property type="match status" value="1"/>
</dbReference>
<evidence type="ECO:0000313" key="10">
    <source>
        <dbReference type="EMBL" id="MDQ7250696.1"/>
    </source>
</evidence>
<dbReference type="PANTHER" id="PTHR42873">
    <property type="entry name" value="RIBOSOMAL RNA LARGE SUBUNIT METHYLTRANSFERASE"/>
    <property type="match status" value="1"/>
</dbReference>
<dbReference type="PROSITE" id="PS50890">
    <property type="entry name" value="PUA"/>
    <property type="match status" value="1"/>
</dbReference>
<comment type="similarity">
    <text evidence="6">Belongs to the methyltransferase superfamily. RlmI family.</text>
</comment>
<dbReference type="PANTHER" id="PTHR42873:SF1">
    <property type="entry name" value="S-ADENOSYLMETHIONINE-DEPENDENT METHYLTRANSFERASE DOMAIN-CONTAINING PROTEIN"/>
    <property type="match status" value="1"/>
</dbReference>
<dbReference type="SUPFAM" id="SSF88697">
    <property type="entry name" value="PUA domain-like"/>
    <property type="match status" value="1"/>
</dbReference>
<evidence type="ECO:0000313" key="11">
    <source>
        <dbReference type="Proteomes" id="UP001230156"/>
    </source>
</evidence>
<evidence type="ECO:0000256" key="6">
    <source>
        <dbReference type="ARBA" id="ARBA00038091"/>
    </source>
</evidence>